<organism evidence="4 5">
    <name type="scientific">Litorisediminicola beolgyonensis</name>
    <dbReference type="NCBI Taxonomy" id="1173614"/>
    <lineage>
        <taxon>Bacteria</taxon>
        <taxon>Pseudomonadati</taxon>
        <taxon>Pseudomonadota</taxon>
        <taxon>Alphaproteobacteria</taxon>
        <taxon>Rhodobacterales</taxon>
        <taxon>Paracoccaceae</taxon>
        <taxon>Litorisediminicola</taxon>
    </lineage>
</organism>
<dbReference type="PROSITE" id="PS50297">
    <property type="entry name" value="ANK_REP_REGION"/>
    <property type="match status" value="1"/>
</dbReference>
<dbReference type="PANTHER" id="PTHR24171">
    <property type="entry name" value="ANKYRIN REPEAT DOMAIN-CONTAINING PROTEIN 39-RELATED"/>
    <property type="match status" value="1"/>
</dbReference>
<dbReference type="SMART" id="SM00248">
    <property type="entry name" value="ANK"/>
    <property type="match status" value="2"/>
</dbReference>
<feature type="repeat" description="ANK" evidence="3">
    <location>
        <begin position="28"/>
        <end position="60"/>
    </location>
</feature>
<evidence type="ECO:0000313" key="4">
    <source>
        <dbReference type="EMBL" id="MFD1341993.1"/>
    </source>
</evidence>
<accession>A0ABW3ZGC5</accession>
<name>A0ABW3ZGC5_9RHOB</name>
<dbReference type="InterPro" id="IPR002110">
    <property type="entry name" value="Ankyrin_rpt"/>
</dbReference>
<dbReference type="Pfam" id="PF12796">
    <property type="entry name" value="Ank_2"/>
    <property type="match status" value="1"/>
</dbReference>
<keyword evidence="1" id="KW-0677">Repeat</keyword>
<sequence>MNAVIDGDAARARKLLEDGADPDVVDKAGWSALHFAAKECSQDLVKMLVEAGANLELRDRHGNTPLWRATLNYKGGAEAISSLLEAGADPDAENRNGISPRAMADIVANYDKAKFFKDY</sequence>
<dbReference type="Gene3D" id="1.25.40.20">
    <property type="entry name" value="Ankyrin repeat-containing domain"/>
    <property type="match status" value="1"/>
</dbReference>
<dbReference type="Proteomes" id="UP001597135">
    <property type="component" value="Unassembled WGS sequence"/>
</dbReference>
<gene>
    <name evidence="4" type="ORF">ACFQ4E_06155</name>
</gene>
<protein>
    <submittedName>
        <fullName evidence="4">Ankyrin repeat domain-containing protein</fullName>
    </submittedName>
</protein>
<keyword evidence="2 3" id="KW-0040">ANK repeat</keyword>
<evidence type="ECO:0000256" key="1">
    <source>
        <dbReference type="ARBA" id="ARBA00022737"/>
    </source>
</evidence>
<feature type="repeat" description="ANK" evidence="3">
    <location>
        <begin position="61"/>
        <end position="95"/>
    </location>
</feature>
<evidence type="ECO:0000256" key="3">
    <source>
        <dbReference type="PROSITE-ProRule" id="PRU00023"/>
    </source>
</evidence>
<evidence type="ECO:0000313" key="5">
    <source>
        <dbReference type="Proteomes" id="UP001597135"/>
    </source>
</evidence>
<dbReference type="SUPFAM" id="SSF48403">
    <property type="entry name" value="Ankyrin repeat"/>
    <property type="match status" value="1"/>
</dbReference>
<dbReference type="PROSITE" id="PS50088">
    <property type="entry name" value="ANK_REPEAT"/>
    <property type="match status" value="2"/>
</dbReference>
<evidence type="ECO:0000256" key="2">
    <source>
        <dbReference type="ARBA" id="ARBA00023043"/>
    </source>
</evidence>
<keyword evidence="5" id="KW-1185">Reference proteome</keyword>
<proteinExistence type="predicted"/>
<dbReference type="RefSeq" id="WP_386802054.1">
    <property type="nucleotide sequence ID" value="NZ_JBHTMU010000007.1"/>
</dbReference>
<dbReference type="InterPro" id="IPR036770">
    <property type="entry name" value="Ankyrin_rpt-contain_sf"/>
</dbReference>
<dbReference type="EMBL" id="JBHTMU010000007">
    <property type="protein sequence ID" value="MFD1341993.1"/>
    <property type="molecule type" value="Genomic_DNA"/>
</dbReference>
<reference evidence="5" key="1">
    <citation type="journal article" date="2019" name="Int. J. Syst. Evol. Microbiol.">
        <title>The Global Catalogue of Microorganisms (GCM) 10K type strain sequencing project: providing services to taxonomists for standard genome sequencing and annotation.</title>
        <authorList>
            <consortium name="The Broad Institute Genomics Platform"/>
            <consortium name="The Broad Institute Genome Sequencing Center for Infectious Disease"/>
            <person name="Wu L."/>
            <person name="Ma J."/>
        </authorList>
    </citation>
    <scope>NUCLEOTIDE SEQUENCE [LARGE SCALE GENOMIC DNA]</scope>
    <source>
        <strain evidence="5">CCUG 62953</strain>
    </source>
</reference>
<comment type="caution">
    <text evidence="4">The sequence shown here is derived from an EMBL/GenBank/DDBJ whole genome shotgun (WGS) entry which is preliminary data.</text>
</comment>